<name>A0ABP0EAW1_9ASCO</name>
<proteinExistence type="predicted"/>
<evidence type="ECO:0008006" key="3">
    <source>
        <dbReference type="Google" id="ProtNLM"/>
    </source>
</evidence>
<evidence type="ECO:0000313" key="2">
    <source>
        <dbReference type="Proteomes" id="UP001497600"/>
    </source>
</evidence>
<keyword evidence="2" id="KW-1185">Reference proteome</keyword>
<accession>A0ABP0EAW1</accession>
<dbReference type="EMBL" id="OZ004255">
    <property type="protein sequence ID" value="CAK7901215.1"/>
    <property type="molecule type" value="Genomic_DNA"/>
</dbReference>
<organism evidence="1 2">
    <name type="scientific">[Candida] anglica</name>
    <dbReference type="NCBI Taxonomy" id="148631"/>
    <lineage>
        <taxon>Eukaryota</taxon>
        <taxon>Fungi</taxon>
        <taxon>Dikarya</taxon>
        <taxon>Ascomycota</taxon>
        <taxon>Saccharomycotina</taxon>
        <taxon>Pichiomycetes</taxon>
        <taxon>Debaryomycetaceae</taxon>
        <taxon>Kurtzmaniella</taxon>
    </lineage>
</organism>
<reference evidence="1 2" key="1">
    <citation type="submission" date="2024-01" db="EMBL/GenBank/DDBJ databases">
        <authorList>
            <consortium name="Genoscope - CEA"/>
            <person name="William W."/>
        </authorList>
    </citation>
    <scope>NUCLEOTIDE SEQUENCE [LARGE SCALE GENOMIC DNA]</scope>
    <source>
        <strain evidence="1 2">29B2s-10</strain>
    </source>
</reference>
<gene>
    <name evidence="1" type="ORF">CAAN4_C10968</name>
</gene>
<sequence>MSPNAPGLPESTVQVVRDALALYHTESAFDSLIVCDKDHRLVGATKITMEQIPLDYALHVAEISGKIIDATTNSILGGAKYAKINFGSNTLIVIINDELNICAVVKRA</sequence>
<dbReference type="Proteomes" id="UP001497600">
    <property type="component" value="Chromosome C"/>
</dbReference>
<protein>
    <recommendedName>
        <fullName evidence="3">Late endosomal/lysosomal adaptor and MAPK and MTOR activator 5</fullName>
    </recommendedName>
</protein>
<evidence type="ECO:0000313" key="1">
    <source>
        <dbReference type="EMBL" id="CAK7901215.1"/>
    </source>
</evidence>